<dbReference type="InterPro" id="IPR004670">
    <property type="entry name" value="NhaA"/>
</dbReference>
<dbReference type="PANTHER" id="PTHR30341:SF0">
    <property type="entry name" value="NA(+)_H(+) ANTIPORTER NHAA"/>
    <property type="match status" value="1"/>
</dbReference>
<evidence type="ECO:0000256" key="6">
    <source>
        <dbReference type="HAMAP-Rule" id="MF_01844"/>
    </source>
</evidence>
<sequence>MNSASDHSDHQAFPPETTGKNKLFQPSQWFFSSKVFSSVLLLFTSLSAVYWANSFLAETYQHFFHTELSVFLGKYRISHSLVHWINDGLMTLFFFTVGLEIKREILVGELASVKKAMFPVIAALGGMVVPAAIYLAFTWGTPAARGWGVPMATDIAFSLGAIALFGKRLPTGLRVFLAAFAIADDLGAVLVIAIFYTQDISWYYIIAGGHMILGLGLANFLGIRWLPVYLVLGFGTWVAAMGSGVHPTIAGVIVALLIPAQGKYNTRRFVNRVRSIVNNFDCSAAQPCDHKHAILLNPDQLNAVHSLELACHNAETPLQRLEHALHPWVAYAILPLFAFANAGLTFHGMTVSGAAAHPVTLGIVLGLFIGKPVGVTAFSFAAVRSGLAALPEGVRWPHILGAAMLGGIGFTMSLFISGLAFTTDDMLNYSKLGTLAGSVVSIIAGIAFLSVYNARQKKTQGR</sequence>
<keyword evidence="6" id="KW-0915">Sodium</keyword>
<comment type="catalytic activity">
    <reaction evidence="6">
        <text>Na(+)(in) + 2 H(+)(out) = Na(+)(out) + 2 H(+)(in)</text>
        <dbReference type="Rhea" id="RHEA:29251"/>
        <dbReference type="ChEBI" id="CHEBI:15378"/>
        <dbReference type="ChEBI" id="CHEBI:29101"/>
    </reaction>
</comment>
<dbReference type="Gene3D" id="1.20.1530.10">
    <property type="entry name" value="Na+/H+ antiporter like domain"/>
    <property type="match status" value="1"/>
</dbReference>
<evidence type="ECO:0000313" key="8">
    <source>
        <dbReference type="Proteomes" id="UP000288096"/>
    </source>
</evidence>
<feature type="transmembrane region" description="Helical" evidence="6">
    <location>
        <begin position="81"/>
        <end position="99"/>
    </location>
</feature>
<keyword evidence="8" id="KW-1185">Reference proteome</keyword>
<dbReference type="GO" id="GO:0006885">
    <property type="term" value="P:regulation of pH"/>
    <property type="evidence" value="ECO:0007669"/>
    <property type="project" value="UniProtKB-UniRule"/>
</dbReference>
<feature type="transmembrane region" description="Helical" evidence="6">
    <location>
        <begin position="228"/>
        <end position="258"/>
    </location>
</feature>
<feature type="transmembrane region" description="Helical" evidence="6">
    <location>
        <begin position="120"/>
        <end position="141"/>
    </location>
</feature>
<comment type="caution">
    <text evidence="7">The sequence shown here is derived from an EMBL/GenBank/DDBJ whole genome shotgun (WGS) entry which is preliminary data.</text>
</comment>
<reference evidence="8" key="1">
    <citation type="submission" date="2017-11" db="EMBL/GenBank/DDBJ databases">
        <authorList>
            <person name="Watanabe M."/>
            <person name="Kojima H."/>
        </authorList>
    </citation>
    <scope>NUCLEOTIDE SEQUENCE [LARGE SCALE GENOMIC DNA]</scope>
    <source>
        <strain evidence="8">Tokyo 01</strain>
    </source>
</reference>
<feature type="transmembrane region" description="Helical" evidence="6">
    <location>
        <begin position="29"/>
        <end position="52"/>
    </location>
</feature>
<dbReference type="HAMAP" id="MF_01844">
    <property type="entry name" value="NhaA"/>
    <property type="match status" value="1"/>
</dbReference>
<dbReference type="Proteomes" id="UP000288096">
    <property type="component" value="Unassembled WGS sequence"/>
</dbReference>
<feature type="transmembrane region" description="Helical" evidence="6">
    <location>
        <begin position="432"/>
        <end position="452"/>
    </location>
</feature>
<evidence type="ECO:0000256" key="3">
    <source>
        <dbReference type="ARBA" id="ARBA00022692"/>
    </source>
</evidence>
<keyword evidence="4 6" id="KW-1133">Transmembrane helix</keyword>
<dbReference type="GO" id="GO:0015385">
    <property type="term" value="F:sodium:proton antiporter activity"/>
    <property type="evidence" value="ECO:0007669"/>
    <property type="project" value="UniProtKB-UniRule"/>
</dbReference>
<dbReference type="AlphaFoldDB" id="A0A401FS39"/>
<dbReference type="EMBL" id="BEXT01000001">
    <property type="protein sequence ID" value="GBC59776.1"/>
    <property type="molecule type" value="Genomic_DNA"/>
</dbReference>
<feature type="transmembrane region" description="Helical" evidence="6">
    <location>
        <begin position="395"/>
        <end position="420"/>
    </location>
</feature>
<evidence type="ECO:0000256" key="2">
    <source>
        <dbReference type="ARBA" id="ARBA00022475"/>
    </source>
</evidence>
<comment type="similarity">
    <text evidence="6">Belongs to the NhaA Na(+)/H(+) (TC 2.A.33) antiporter family.</text>
</comment>
<reference evidence="8" key="2">
    <citation type="submission" date="2019-01" db="EMBL/GenBank/DDBJ databases">
        <title>Genome sequence of Desulfonema ishimotonii strain Tokyo 01.</title>
        <authorList>
            <person name="Fukui M."/>
        </authorList>
    </citation>
    <scope>NUCLEOTIDE SEQUENCE [LARGE SCALE GENOMIC DNA]</scope>
    <source>
        <strain evidence="8">Tokyo 01</strain>
    </source>
</reference>
<keyword evidence="3 6" id="KW-0812">Transmembrane</keyword>
<feature type="transmembrane region" description="Helical" evidence="6">
    <location>
        <begin position="359"/>
        <end position="383"/>
    </location>
</feature>
<evidence type="ECO:0000256" key="1">
    <source>
        <dbReference type="ARBA" id="ARBA00004429"/>
    </source>
</evidence>
<dbReference type="OrthoDB" id="9808135at2"/>
<keyword evidence="6" id="KW-0813">Transport</keyword>
<organism evidence="7 8">
    <name type="scientific">Desulfonema ishimotonii</name>
    <dbReference type="NCBI Taxonomy" id="45657"/>
    <lineage>
        <taxon>Bacteria</taxon>
        <taxon>Pseudomonadati</taxon>
        <taxon>Thermodesulfobacteriota</taxon>
        <taxon>Desulfobacteria</taxon>
        <taxon>Desulfobacterales</taxon>
        <taxon>Desulfococcaceae</taxon>
        <taxon>Desulfonema</taxon>
    </lineage>
</organism>
<accession>A0A401FS39</accession>
<evidence type="ECO:0000256" key="4">
    <source>
        <dbReference type="ARBA" id="ARBA00022989"/>
    </source>
</evidence>
<feature type="transmembrane region" description="Helical" evidence="6">
    <location>
        <begin position="202"/>
        <end position="221"/>
    </location>
</feature>
<dbReference type="NCBIfam" id="TIGR00773">
    <property type="entry name" value="NhaA"/>
    <property type="match status" value="1"/>
</dbReference>
<feature type="transmembrane region" description="Helical" evidence="6">
    <location>
        <begin position="173"/>
        <end position="196"/>
    </location>
</feature>
<keyword evidence="5 6" id="KW-0472">Membrane</keyword>
<keyword evidence="6" id="KW-0739">Sodium transport</keyword>
<gene>
    <name evidence="6" type="primary">nhaA</name>
    <name evidence="7" type="ORF">DENIS_0717</name>
</gene>
<dbReference type="RefSeq" id="WP_124327259.1">
    <property type="nucleotide sequence ID" value="NZ_BEXT01000001.1"/>
</dbReference>
<name>A0A401FS39_9BACT</name>
<comment type="subcellular location">
    <subcellularLocation>
        <location evidence="1">Cell inner membrane</location>
        <topology evidence="1">Multi-pass membrane protein</topology>
    </subcellularLocation>
    <subcellularLocation>
        <location evidence="6">Cell membrane</location>
        <topology evidence="6">Multi-pass membrane protein</topology>
    </subcellularLocation>
</comment>
<dbReference type="GO" id="GO:0005886">
    <property type="term" value="C:plasma membrane"/>
    <property type="evidence" value="ECO:0007669"/>
    <property type="project" value="UniProtKB-SubCell"/>
</dbReference>
<feature type="transmembrane region" description="Helical" evidence="6">
    <location>
        <begin position="147"/>
        <end position="166"/>
    </location>
</feature>
<proteinExistence type="inferred from homology"/>
<feature type="transmembrane region" description="Helical" evidence="6">
    <location>
        <begin position="328"/>
        <end position="347"/>
    </location>
</feature>
<evidence type="ECO:0000256" key="5">
    <source>
        <dbReference type="ARBA" id="ARBA00023136"/>
    </source>
</evidence>
<protein>
    <recommendedName>
        <fullName evidence="6">Na(+)/H(+) antiporter NhaA</fullName>
    </recommendedName>
    <alternativeName>
        <fullName evidence="6">Sodium/proton antiporter NhaA</fullName>
    </alternativeName>
</protein>
<keyword evidence="6" id="KW-0050">Antiport</keyword>
<keyword evidence="2 6" id="KW-1003">Cell membrane</keyword>
<comment type="function">
    <text evidence="6">Na(+)/H(+) antiporter that extrudes sodium in exchange for external protons.</text>
</comment>
<evidence type="ECO:0000313" key="7">
    <source>
        <dbReference type="EMBL" id="GBC59776.1"/>
    </source>
</evidence>
<keyword evidence="6" id="KW-0406">Ion transport</keyword>
<dbReference type="PANTHER" id="PTHR30341">
    <property type="entry name" value="SODIUM ION/PROTON ANTIPORTER NHAA-RELATED"/>
    <property type="match status" value="1"/>
</dbReference>
<dbReference type="Pfam" id="PF06965">
    <property type="entry name" value="Na_H_antiport_1"/>
    <property type="match status" value="1"/>
</dbReference>
<dbReference type="InterPro" id="IPR023171">
    <property type="entry name" value="Na/H_antiporter_dom_sf"/>
</dbReference>